<comment type="caution">
    <text evidence="1">The sequence shown here is derived from an EMBL/GenBank/DDBJ whole genome shotgun (WGS) entry which is preliminary data.</text>
</comment>
<name>A0A409XTN4_PSICY</name>
<gene>
    <name evidence="1" type="ORF">CVT25_009721</name>
</gene>
<sequence length="120" mass="13845">MADVIKATELIYKCDRFDMGVFDNPSAQPYASLLPSNNIKEENSPLLDEIKRYIQAIIPSNGAHNVSDDRAVRPLEETRRIFKDLKKKEIKAHQADEVENLIKEMTKLIISKPNYAVYYF</sequence>
<proteinExistence type="predicted"/>
<evidence type="ECO:0000313" key="2">
    <source>
        <dbReference type="Proteomes" id="UP000283269"/>
    </source>
</evidence>
<organism evidence="1 2">
    <name type="scientific">Psilocybe cyanescens</name>
    <dbReference type="NCBI Taxonomy" id="93625"/>
    <lineage>
        <taxon>Eukaryota</taxon>
        <taxon>Fungi</taxon>
        <taxon>Dikarya</taxon>
        <taxon>Basidiomycota</taxon>
        <taxon>Agaricomycotina</taxon>
        <taxon>Agaricomycetes</taxon>
        <taxon>Agaricomycetidae</taxon>
        <taxon>Agaricales</taxon>
        <taxon>Agaricineae</taxon>
        <taxon>Strophariaceae</taxon>
        <taxon>Psilocybe</taxon>
    </lineage>
</organism>
<dbReference type="Proteomes" id="UP000283269">
    <property type="component" value="Unassembled WGS sequence"/>
</dbReference>
<dbReference type="AlphaFoldDB" id="A0A409XTN4"/>
<evidence type="ECO:0000313" key="1">
    <source>
        <dbReference type="EMBL" id="PPQ94067.1"/>
    </source>
</evidence>
<keyword evidence="2" id="KW-1185">Reference proteome</keyword>
<accession>A0A409XTN4</accession>
<reference evidence="1 2" key="1">
    <citation type="journal article" date="2018" name="Evol. Lett.">
        <title>Horizontal gene cluster transfer increased hallucinogenic mushroom diversity.</title>
        <authorList>
            <person name="Reynolds H.T."/>
            <person name="Vijayakumar V."/>
            <person name="Gluck-Thaler E."/>
            <person name="Korotkin H.B."/>
            <person name="Matheny P.B."/>
            <person name="Slot J.C."/>
        </authorList>
    </citation>
    <scope>NUCLEOTIDE SEQUENCE [LARGE SCALE GENOMIC DNA]</scope>
    <source>
        <strain evidence="1 2">2631</strain>
    </source>
</reference>
<dbReference type="InParanoid" id="A0A409XTN4"/>
<protein>
    <submittedName>
        <fullName evidence="1">Uncharacterized protein</fullName>
    </submittedName>
</protein>
<dbReference type="EMBL" id="NHYD01000478">
    <property type="protein sequence ID" value="PPQ94067.1"/>
    <property type="molecule type" value="Genomic_DNA"/>
</dbReference>